<evidence type="ECO:0000259" key="8">
    <source>
        <dbReference type="PROSITE" id="PS50850"/>
    </source>
</evidence>
<evidence type="ECO:0000313" key="10">
    <source>
        <dbReference type="Proteomes" id="UP000269097"/>
    </source>
</evidence>
<sequence length="419" mass="44983">MKMEKRKGWRTYENGLVLMMFIVFGLVFFERLNILYLFPYMAPDLGMNNTQIGLTVGVLGIAWAISTMVFSSLSDFIGSKKGMLVVFILIFSVATFLGGLVGSLGSLLLVRAFMGAAEGPVVPLIQSIVAAESTPRRRGFNMGLIQSASNLFGSALAPVIAIGLATAISWRSAFYVTAIPAFVMALVLMKFLRKPVIHPEAVGPEENSKPTRKEFFQLLKRRNIWLGMILSVGNIMFLLSIATYLPNLLIDEAKYSDGASSAALGLFGLLIFIGQAAAPAISDRIGRKPTLILFSFVAIFLPIAIILFYQNYAVLLVCLIVLALGNGYQPLVVAIIPAESVPRKFAASSIAILLLVAELIGGTLGPVLSGVLADNFGLSASMWIPIGAAIAVFLCSFGVRETAPVKVQHAVPPHPDVTV</sequence>
<keyword evidence="3" id="KW-1003">Cell membrane</keyword>
<keyword evidence="2" id="KW-0813">Transport</keyword>
<keyword evidence="6 7" id="KW-0472">Membrane</keyword>
<feature type="transmembrane region" description="Helical" evidence="7">
    <location>
        <begin position="174"/>
        <end position="192"/>
    </location>
</feature>
<organism evidence="9 10">
    <name type="scientific">Cohnella candidum</name>
    <dbReference type="NCBI Taxonomy" id="2674991"/>
    <lineage>
        <taxon>Bacteria</taxon>
        <taxon>Bacillati</taxon>
        <taxon>Bacillota</taxon>
        <taxon>Bacilli</taxon>
        <taxon>Bacillales</taxon>
        <taxon>Paenibacillaceae</taxon>
        <taxon>Cohnella</taxon>
    </lineage>
</organism>
<evidence type="ECO:0000256" key="2">
    <source>
        <dbReference type="ARBA" id="ARBA00022448"/>
    </source>
</evidence>
<keyword evidence="5 7" id="KW-1133">Transmembrane helix</keyword>
<feature type="transmembrane region" description="Helical" evidence="7">
    <location>
        <begin position="314"/>
        <end position="338"/>
    </location>
</feature>
<gene>
    <name evidence="9" type="ORF">EAV92_02630</name>
</gene>
<evidence type="ECO:0000256" key="3">
    <source>
        <dbReference type="ARBA" id="ARBA00022475"/>
    </source>
</evidence>
<feature type="transmembrane region" description="Helical" evidence="7">
    <location>
        <begin position="224"/>
        <end position="246"/>
    </location>
</feature>
<evidence type="ECO:0000256" key="4">
    <source>
        <dbReference type="ARBA" id="ARBA00022692"/>
    </source>
</evidence>
<evidence type="ECO:0000256" key="6">
    <source>
        <dbReference type="ARBA" id="ARBA00023136"/>
    </source>
</evidence>
<feature type="transmembrane region" description="Helical" evidence="7">
    <location>
        <begin position="52"/>
        <end position="70"/>
    </location>
</feature>
<feature type="transmembrane region" description="Helical" evidence="7">
    <location>
        <begin position="12"/>
        <end position="32"/>
    </location>
</feature>
<evidence type="ECO:0000313" key="9">
    <source>
        <dbReference type="EMBL" id="AYQ71577.1"/>
    </source>
</evidence>
<dbReference type="EMBL" id="CP033433">
    <property type="protein sequence ID" value="AYQ71577.1"/>
    <property type="molecule type" value="Genomic_DNA"/>
</dbReference>
<dbReference type="Pfam" id="PF07690">
    <property type="entry name" value="MFS_1"/>
    <property type="match status" value="1"/>
</dbReference>
<dbReference type="Gene3D" id="1.20.1250.20">
    <property type="entry name" value="MFS general substrate transporter like domains"/>
    <property type="match status" value="2"/>
</dbReference>
<comment type="subcellular location">
    <subcellularLocation>
        <location evidence="1">Cell membrane</location>
        <topology evidence="1">Multi-pass membrane protein</topology>
    </subcellularLocation>
</comment>
<dbReference type="GO" id="GO:0022857">
    <property type="term" value="F:transmembrane transporter activity"/>
    <property type="evidence" value="ECO:0007669"/>
    <property type="project" value="InterPro"/>
</dbReference>
<evidence type="ECO:0000256" key="7">
    <source>
        <dbReference type="SAM" id="Phobius"/>
    </source>
</evidence>
<dbReference type="InterPro" id="IPR036259">
    <property type="entry name" value="MFS_trans_sf"/>
</dbReference>
<feature type="domain" description="Major facilitator superfamily (MFS) profile" evidence="8">
    <location>
        <begin position="16"/>
        <end position="403"/>
    </location>
</feature>
<feature type="transmembrane region" description="Helical" evidence="7">
    <location>
        <begin position="380"/>
        <end position="399"/>
    </location>
</feature>
<reference evidence="9 10" key="1">
    <citation type="submission" date="2018-10" db="EMBL/GenBank/DDBJ databases">
        <title>Genome Sequence of Cohnella sp.</title>
        <authorList>
            <person name="Srinivasan S."/>
            <person name="Kim M.K."/>
        </authorList>
    </citation>
    <scope>NUCLEOTIDE SEQUENCE [LARGE SCALE GENOMIC DNA]</scope>
    <source>
        <strain evidence="9 10">18JY8-7</strain>
    </source>
</reference>
<feature type="transmembrane region" description="Helical" evidence="7">
    <location>
        <begin position="345"/>
        <end position="368"/>
    </location>
</feature>
<name>A0A3G3JUP4_9BACL</name>
<feature type="transmembrane region" description="Helical" evidence="7">
    <location>
        <begin position="82"/>
        <end position="102"/>
    </location>
</feature>
<dbReference type="PANTHER" id="PTHR43124:SF3">
    <property type="entry name" value="CHLORAMPHENICOL EFFLUX PUMP RV0191"/>
    <property type="match status" value="1"/>
</dbReference>
<feature type="transmembrane region" description="Helical" evidence="7">
    <location>
        <begin position="258"/>
        <end position="278"/>
    </location>
</feature>
<dbReference type="Proteomes" id="UP000269097">
    <property type="component" value="Chromosome"/>
</dbReference>
<protein>
    <submittedName>
        <fullName evidence="9">MFS transporter</fullName>
    </submittedName>
</protein>
<dbReference type="InterPro" id="IPR011701">
    <property type="entry name" value="MFS"/>
</dbReference>
<dbReference type="PROSITE" id="PS50850">
    <property type="entry name" value="MFS"/>
    <property type="match status" value="1"/>
</dbReference>
<dbReference type="KEGG" id="coh:EAV92_02630"/>
<dbReference type="GO" id="GO:0005886">
    <property type="term" value="C:plasma membrane"/>
    <property type="evidence" value="ECO:0007669"/>
    <property type="project" value="UniProtKB-SubCell"/>
</dbReference>
<evidence type="ECO:0000256" key="1">
    <source>
        <dbReference type="ARBA" id="ARBA00004651"/>
    </source>
</evidence>
<dbReference type="AlphaFoldDB" id="A0A3G3JUP4"/>
<dbReference type="SUPFAM" id="SSF103473">
    <property type="entry name" value="MFS general substrate transporter"/>
    <property type="match status" value="1"/>
</dbReference>
<dbReference type="PANTHER" id="PTHR43124">
    <property type="entry name" value="PURINE EFFLUX PUMP PBUE"/>
    <property type="match status" value="1"/>
</dbReference>
<feature type="transmembrane region" description="Helical" evidence="7">
    <location>
        <begin position="290"/>
        <end position="308"/>
    </location>
</feature>
<dbReference type="InterPro" id="IPR050189">
    <property type="entry name" value="MFS_Efflux_Transporters"/>
</dbReference>
<keyword evidence="4 7" id="KW-0812">Transmembrane</keyword>
<feature type="transmembrane region" description="Helical" evidence="7">
    <location>
        <begin position="151"/>
        <end position="168"/>
    </location>
</feature>
<proteinExistence type="predicted"/>
<dbReference type="InterPro" id="IPR020846">
    <property type="entry name" value="MFS_dom"/>
</dbReference>
<evidence type="ECO:0000256" key="5">
    <source>
        <dbReference type="ARBA" id="ARBA00022989"/>
    </source>
</evidence>
<keyword evidence="10" id="KW-1185">Reference proteome</keyword>
<accession>A0A3G3JUP4</accession>